<feature type="domain" description="Beta-ketoacyl-[acyl-carrier-protein] synthase III C-terminal" evidence="3">
    <location>
        <begin position="248"/>
        <end position="337"/>
    </location>
</feature>
<dbReference type="Pfam" id="PF08541">
    <property type="entry name" value="ACP_syn_III_C"/>
    <property type="match status" value="1"/>
</dbReference>
<dbReference type="Gene3D" id="3.40.47.10">
    <property type="match status" value="2"/>
</dbReference>
<reference evidence="5 6" key="1">
    <citation type="submission" date="2018-05" db="EMBL/GenBank/DDBJ databases">
        <title>Genomic Encyclopedia of Archaeal and Bacterial Type Strains, Phase II (KMG-II): from individual species to whole genera.</title>
        <authorList>
            <person name="Goeker M."/>
        </authorList>
    </citation>
    <scope>NUCLEOTIDE SEQUENCE [LARGE SCALE GENOMIC DNA]</scope>
    <source>
        <strain evidence="5 6">DSM 22214</strain>
    </source>
</reference>
<evidence type="ECO:0000313" key="5">
    <source>
        <dbReference type="EMBL" id="PWK17607.1"/>
    </source>
</evidence>
<sequence length="345" mass="37968">MQHISIKSLSTAMPQNHVSNEVPPYSLLPNLPPNWWRFWGIKGRYLINRDAGETAESLAVRACHSAIKNSGLAPEEIDLIICNSTCFVGWGEERNKAFPRLADRMSKVLGCTKALTMDIEQECITFLIAMQIASNYISTGKYKNVLVCSAEYISGVLDFSDKSCSTFGDGAAAAILSHEQDNGTLLASAYSSNADFYELATVKWQFPENKANPEPKDYWSYFTLDSNAPAEMQKFVPTGVPTIVNKALKKTHLNVADIDFFVFHQPSKILVNLWANGLDIDEDKFLLTLEDYGCMVSVSMPVTLAESIKQNKIKSGDKIVIAGAATGWGFGAQVWQIGNVCVAEA</sequence>
<dbReference type="PANTHER" id="PTHR34069:SF2">
    <property type="entry name" value="BETA-KETOACYL-[ACYL-CARRIER-PROTEIN] SYNTHASE III"/>
    <property type="match status" value="1"/>
</dbReference>
<dbReference type="GO" id="GO:0006633">
    <property type="term" value="P:fatty acid biosynthetic process"/>
    <property type="evidence" value="ECO:0007669"/>
    <property type="project" value="InterPro"/>
</dbReference>
<evidence type="ECO:0000259" key="4">
    <source>
        <dbReference type="Pfam" id="PF08545"/>
    </source>
</evidence>
<evidence type="ECO:0000313" key="6">
    <source>
        <dbReference type="Proteomes" id="UP000245489"/>
    </source>
</evidence>
<protein>
    <submittedName>
        <fullName evidence="5">3-oxoacyl-(Acyl-carrier-protein) synthase III</fullName>
    </submittedName>
</protein>
<feature type="domain" description="Beta-ketoacyl-[acyl-carrier-protein] synthase III N-terminal" evidence="4">
    <location>
        <begin position="117"/>
        <end position="193"/>
    </location>
</feature>
<comment type="caution">
    <text evidence="5">The sequence shown here is derived from an EMBL/GenBank/DDBJ whole genome shotgun (WGS) entry which is preliminary data.</text>
</comment>
<dbReference type="AlphaFoldDB" id="A0A316DH31"/>
<dbReference type="GO" id="GO:0004315">
    <property type="term" value="F:3-oxoacyl-[acyl-carrier-protein] synthase activity"/>
    <property type="evidence" value="ECO:0007669"/>
    <property type="project" value="InterPro"/>
</dbReference>
<dbReference type="InterPro" id="IPR013747">
    <property type="entry name" value="ACP_syn_III_C"/>
</dbReference>
<dbReference type="RefSeq" id="WP_109744981.1">
    <property type="nucleotide sequence ID" value="NZ_QGGO01000034.1"/>
</dbReference>
<dbReference type="Proteomes" id="UP000245489">
    <property type="component" value="Unassembled WGS sequence"/>
</dbReference>
<dbReference type="Pfam" id="PF08545">
    <property type="entry name" value="ACP_syn_III"/>
    <property type="match status" value="1"/>
</dbReference>
<evidence type="ECO:0000256" key="2">
    <source>
        <dbReference type="ARBA" id="ARBA00023315"/>
    </source>
</evidence>
<proteinExistence type="predicted"/>
<keyword evidence="1" id="KW-0808">Transferase</keyword>
<evidence type="ECO:0000256" key="1">
    <source>
        <dbReference type="ARBA" id="ARBA00022679"/>
    </source>
</evidence>
<accession>A0A316DH31</accession>
<evidence type="ECO:0000259" key="3">
    <source>
        <dbReference type="Pfam" id="PF08541"/>
    </source>
</evidence>
<gene>
    <name evidence="5" type="ORF">LV89_04323</name>
</gene>
<dbReference type="OrthoDB" id="9815506at2"/>
<name>A0A316DH31_9BACT</name>
<dbReference type="SUPFAM" id="SSF53901">
    <property type="entry name" value="Thiolase-like"/>
    <property type="match status" value="1"/>
</dbReference>
<dbReference type="EMBL" id="QGGO01000034">
    <property type="protein sequence ID" value="PWK17607.1"/>
    <property type="molecule type" value="Genomic_DNA"/>
</dbReference>
<dbReference type="PANTHER" id="PTHR34069">
    <property type="entry name" value="3-OXOACYL-[ACYL-CARRIER-PROTEIN] SYNTHASE 3"/>
    <property type="match status" value="1"/>
</dbReference>
<keyword evidence="6" id="KW-1185">Reference proteome</keyword>
<keyword evidence="2" id="KW-0012">Acyltransferase</keyword>
<dbReference type="GO" id="GO:0044550">
    <property type="term" value="P:secondary metabolite biosynthetic process"/>
    <property type="evidence" value="ECO:0007669"/>
    <property type="project" value="TreeGrafter"/>
</dbReference>
<organism evidence="5 6">
    <name type="scientific">Arcicella aurantiaca</name>
    <dbReference type="NCBI Taxonomy" id="591202"/>
    <lineage>
        <taxon>Bacteria</taxon>
        <taxon>Pseudomonadati</taxon>
        <taxon>Bacteroidota</taxon>
        <taxon>Cytophagia</taxon>
        <taxon>Cytophagales</taxon>
        <taxon>Flectobacillaceae</taxon>
        <taxon>Arcicella</taxon>
    </lineage>
</organism>
<dbReference type="InterPro" id="IPR013751">
    <property type="entry name" value="ACP_syn_III_N"/>
</dbReference>
<dbReference type="InterPro" id="IPR016039">
    <property type="entry name" value="Thiolase-like"/>
</dbReference>